<evidence type="ECO:0000256" key="4">
    <source>
        <dbReference type="ARBA" id="ARBA00022741"/>
    </source>
</evidence>
<dbReference type="PANTHER" id="PTHR24221:SF248">
    <property type="entry name" value="ABC TRANSPORTER TRANSMEMBRANE REGION"/>
    <property type="match status" value="1"/>
</dbReference>
<dbReference type="PROSITE" id="PS50929">
    <property type="entry name" value="ABC_TM1F"/>
    <property type="match status" value="1"/>
</dbReference>
<evidence type="ECO:0000313" key="13">
    <source>
        <dbReference type="Proteomes" id="UP000254343"/>
    </source>
</evidence>
<dbReference type="Pfam" id="PF00005">
    <property type="entry name" value="ABC_tran"/>
    <property type="match status" value="1"/>
</dbReference>
<dbReference type="GO" id="GO:0005524">
    <property type="term" value="F:ATP binding"/>
    <property type="evidence" value="ECO:0007669"/>
    <property type="project" value="UniProtKB-KW"/>
</dbReference>
<dbReference type="InterPro" id="IPR011527">
    <property type="entry name" value="ABC1_TM_dom"/>
</dbReference>
<dbReference type="GO" id="GO:0005886">
    <property type="term" value="C:plasma membrane"/>
    <property type="evidence" value="ECO:0007669"/>
    <property type="project" value="UniProtKB-SubCell"/>
</dbReference>
<dbReference type="InterPro" id="IPR010128">
    <property type="entry name" value="ATPase_T1SS_PrtD-like"/>
</dbReference>
<dbReference type="InterPro" id="IPR017871">
    <property type="entry name" value="ABC_transporter-like_CS"/>
</dbReference>
<dbReference type="SMART" id="SM00382">
    <property type="entry name" value="AAA"/>
    <property type="match status" value="1"/>
</dbReference>
<comment type="function">
    <text evidence="8">Involved in beta-(1--&gt;2)glucan export. Transmembrane domains (TMD) form a pore in the inner membrane and the ATP-binding domain (NBD) is responsible for energy generation.</text>
</comment>
<evidence type="ECO:0000259" key="11">
    <source>
        <dbReference type="PROSITE" id="PS50929"/>
    </source>
</evidence>
<dbReference type="Pfam" id="PF00664">
    <property type="entry name" value="ABC_membrane"/>
    <property type="match status" value="1"/>
</dbReference>
<keyword evidence="7 9" id="KW-0472">Membrane</keyword>
<feature type="domain" description="ABC transporter" evidence="10">
    <location>
        <begin position="339"/>
        <end position="575"/>
    </location>
</feature>
<evidence type="ECO:0000256" key="2">
    <source>
        <dbReference type="ARBA" id="ARBA00005417"/>
    </source>
</evidence>
<proteinExistence type="inferred from homology"/>
<dbReference type="AlphaFoldDB" id="A0A380WBF8"/>
<evidence type="ECO:0000256" key="8">
    <source>
        <dbReference type="ARBA" id="ARBA00024722"/>
    </source>
</evidence>
<dbReference type="CDD" id="cd18586">
    <property type="entry name" value="ABC_6TM_PrtD_like"/>
    <property type="match status" value="1"/>
</dbReference>
<feature type="transmembrane region" description="Helical" evidence="9">
    <location>
        <begin position="161"/>
        <end position="182"/>
    </location>
</feature>
<dbReference type="InterPro" id="IPR039421">
    <property type="entry name" value="Type_1_exporter"/>
</dbReference>
<dbReference type="OrthoDB" id="9808328at2"/>
<dbReference type="Gene3D" id="1.20.1560.10">
    <property type="entry name" value="ABC transporter type 1, transmembrane domain"/>
    <property type="match status" value="1"/>
</dbReference>
<dbReference type="PROSITE" id="PS50893">
    <property type="entry name" value="ABC_TRANSPORTER_2"/>
    <property type="match status" value="1"/>
</dbReference>
<protein>
    <submittedName>
        <fullName evidence="12">Type I secretion system ATP-binding protein PrsD</fullName>
    </submittedName>
</protein>
<dbReference type="PROSITE" id="PS00211">
    <property type="entry name" value="ABC_TRANSPORTER_1"/>
    <property type="match status" value="1"/>
</dbReference>
<dbReference type="InterPro" id="IPR027417">
    <property type="entry name" value="P-loop_NTPase"/>
</dbReference>
<dbReference type="InterPro" id="IPR047957">
    <property type="entry name" value="ABC_AprD-like_6TM"/>
</dbReference>
<keyword evidence="6 9" id="KW-1133">Transmembrane helix</keyword>
<sequence>MAKMRADPADTASSPRTIGASLRARSGELAAVAIYSGAINILMLTGSLFMLQVYDRVLPSHSVPTLIGLFVIVVFLYLAQGSLDMIRSRIMVRVGRSLDQDLSQRVCRAVLQLPLHKPSNADGLQPLRDLDQLRSFLSSAGPIAFFDLPWIPLYLALCFAFHFWIGMTATAGALVLIGLALTTEFLVRRSSRNAVGHGIVRLTMAEAGRRNAEVIAAMSMTSALCRRWQEINTNYMDGQQQVSDISVTLGAFSRVFRILLQSAVLAVGAYLVIQQSATTGVIIASSILTSRALAPVELAIGHWKAFLAIRQGWHRLAILLEKPTVVKDPLPLPAPYRSISVQGVHVAPPGQSTHVVREATFELAAGEALGLIGPSASGKSSLARALVGIWQPTSGTVRLDGAPLERWSAEALGRHIGFLPQNIELFDGSVTENIARFEACPDPNAVISAAQAAGIHEMILALPDGYETRIGEDGTVLSAGQRQRVALARALYRDPFLIVLDEPNSNLDAEGECALTSAILNVRERGGIVIIIAHRPSALIAVDRVAAMAKSRIQAVGAKEDILRRVLLPPTESERIPAKNTCGAAT</sequence>
<accession>A0A380WBF8</accession>
<dbReference type="SUPFAM" id="SSF90123">
    <property type="entry name" value="ABC transporter transmembrane region"/>
    <property type="match status" value="1"/>
</dbReference>
<dbReference type="Gene3D" id="3.40.50.300">
    <property type="entry name" value="P-loop containing nucleotide triphosphate hydrolases"/>
    <property type="match status" value="1"/>
</dbReference>
<dbReference type="InterPro" id="IPR003439">
    <property type="entry name" value="ABC_transporter-like_ATP-bd"/>
</dbReference>
<dbReference type="GO" id="GO:0034040">
    <property type="term" value="F:ATPase-coupled lipid transmembrane transporter activity"/>
    <property type="evidence" value="ECO:0007669"/>
    <property type="project" value="TreeGrafter"/>
</dbReference>
<gene>
    <name evidence="12" type="primary">prsD</name>
    <name evidence="12" type="ORF">NCTC12722_03187</name>
</gene>
<keyword evidence="5 12" id="KW-0067">ATP-binding</keyword>
<dbReference type="EMBL" id="UIGB01000001">
    <property type="protein sequence ID" value="SUU85969.1"/>
    <property type="molecule type" value="Genomic_DNA"/>
</dbReference>
<dbReference type="Proteomes" id="UP000254343">
    <property type="component" value="Unassembled WGS sequence"/>
</dbReference>
<dbReference type="RefSeq" id="WP_002716796.1">
    <property type="nucleotide sequence ID" value="NZ_UFSI01000001.1"/>
</dbReference>
<feature type="transmembrane region" description="Helical" evidence="9">
    <location>
        <begin position="29"/>
        <end position="51"/>
    </location>
</feature>
<reference evidence="12 13" key="1">
    <citation type="submission" date="2018-06" db="EMBL/GenBank/DDBJ databases">
        <authorList>
            <consortium name="Pathogen Informatics"/>
            <person name="Doyle S."/>
        </authorList>
    </citation>
    <scope>NUCLEOTIDE SEQUENCE [LARGE SCALE GENOMIC DNA]</scope>
    <source>
        <strain evidence="12 13">NCTC12722</strain>
    </source>
</reference>
<name>A0A380WBF8_AFIFE</name>
<dbReference type="InterPro" id="IPR036640">
    <property type="entry name" value="ABC1_TM_sf"/>
</dbReference>
<evidence type="ECO:0000256" key="1">
    <source>
        <dbReference type="ARBA" id="ARBA00004651"/>
    </source>
</evidence>
<keyword evidence="3 9" id="KW-0812">Transmembrane</keyword>
<dbReference type="GO" id="GO:0030256">
    <property type="term" value="C:type I protein secretion system complex"/>
    <property type="evidence" value="ECO:0007669"/>
    <property type="project" value="InterPro"/>
</dbReference>
<dbReference type="SUPFAM" id="SSF52540">
    <property type="entry name" value="P-loop containing nucleoside triphosphate hydrolases"/>
    <property type="match status" value="1"/>
</dbReference>
<dbReference type="PANTHER" id="PTHR24221">
    <property type="entry name" value="ATP-BINDING CASSETTE SUB-FAMILY B"/>
    <property type="match status" value="1"/>
</dbReference>
<dbReference type="GO" id="GO:0030253">
    <property type="term" value="P:protein secretion by the type I secretion system"/>
    <property type="evidence" value="ECO:0007669"/>
    <property type="project" value="InterPro"/>
</dbReference>
<dbReference type="InterPro" id="IPR003593">
    <property type="entry name" value="AAA+_ATPase"/>
</dbReference>
<evidence type="ECO:0000256" key="7">
    <source>
        <dbReference type="ARBA" id="ARBA00023136"/>
    </source>
</evidence>
<evidence type="ECO:0000256" key="3">
    <source>
        <dbReference type="ARBA" id="ARBA00022692"/>
    </source>
</evidence>
<dbReference type="GO" id="GO:0140359">
    <property type="term" value="F:ABC-type transporter activity"/>
    <property type="evidence" value="ECO:0007669"/>
    <property type="project" value="InterPro"/>
</dbReference>
<evidence type="ECO:0000256" key="6">
    <source>
        <dbReference type="ARBA" id="ARBA00022989"/>
    </source>
</evidence>
<evidence type="ECO:0000259" key="10">
    <source>
        <dbReference type="PROSITE" id="PS50893"/>
    </source>
</evidence>
<dbReference type="GO" id="GO:0016887">
    <property type="term" value="F:ATP hydrolysis activity"/>
    <property type="evidence" value="ECO:0007669"/>
    <property type="project" value="InterPro"/>
</dbReference>
<comment type="subcellular location">
    <subcellularLocation>
        <location evidence="1">Cell membrane</location>
        <topology evidence="1">Multi-pass membrane protein</topology>
    </subcellularLocation>
</comment>
<organism evidence="12 13">
    <name type="scientific">Afipia felis</name>
    <name type="common">Cat scratch disease bacillus</name>
    <dbReference type="NCBI Taxonomy" id="1035"/>
    <lineage>
        <taxon>Bacteria</taxon>
        <taxon>Pseudomonadati</taxon>
        <taxon>Pseudomonadota</taxon>
        <taxon>Alphaproteobacteria</taxon>
        <taxon>Hyphomicrobiales</taxon>
        <taxon>Nitrobacteraceae</taxon>
        <taxon>Afipia</taxon>
    </lineage>
</organism>
<comment type="similarity">
    <text evidence="2">Belongs to the ABC transporter superfamily.</text>
</comment>
<evidence type="ECO:0000256" key="5">
    <source>
        <dbReference type="ARBA" id="ARBA00022840"/>
    </source>
</evidence>
<evidence type="ECO:0000256" key="9">
    <source>
        <dbReference type="SAM" id="Phobius"/>
    </source>
</evidence>
<evidence type="ECO:0000313" key="12">
    <source>
        <dbReference type="EMBL" id="SUU85969.1"/>
    </source>
</evidence>
<feature type="domain" description="ABC transmembrane type-1" evidence="11">
    <location>
        <begin position="30"/>
        <end position="308"/>
    </location>
</feature>
<dbReference type="NCBIfam" id="TIGR01842">
    <property type="entry name" value="type_I_sec_PrtD"/>
    <property type="match status" value="1"/>
</dbReference>
<keyword evidence="4" id="KW-0547">Nucleotide-binding</keyword>
<feature type="transmembrane region" description="Helical" evidence="9">
    <location>
        <begin position="63"/>
        <end position="83"/>
    </location>
</feature>